<organism evidence="12 13">
    <name type="scientific">Umbelopsis ramanniana AG</name>
    <dbReference type="NCBI Taxonomy" id="1314678"/>
    <lineage>
        <taxon>Eukaryota</taxon>
        <taxon>Fungi</taxon>
        <taxon>Fungi incertae sedis</taxon>
        <taxon>Mucoromycota</taxon>
        <taxon>Mucoromycotina</taxon>
        <taxon>Umbelopsidomycetes</taxon>
        <taxon>Umbelopsidales</taxon>
        <taxon>Umbelopsidaceae</taxon>
        <taxon>Umbelopsis</taxon>
    </lineage>
</organism>
<evidence type="ECO:0000256" key="6">
    <source>
        <dbReference type="ARBA" id="ARBA00023015"/>
    </source>
</evidence>
<evidence type="ECO:0000256" key="3">
    <source>
        <dbReference type="ARBA" id="ARBA00022737"/>
    </source>
</evidence>
<feature type="domain" description="C2H2-type" evidence="11">
    <location>
        <begin position="174"/>
        <end position="203"/>
    </location>
</feature>
<feature type="domain" description="C2H2-type" evidence="11">
    <location>
        <begin position="112"/>
        <end position="141"/>
    </location>
</feature>
<keyword evidence="8" id="KW-0539">Nucleus</keyword>
<feature type="domain" description="C2H2-type" evidence="11">
    <location>
        <begin position="234"/>
        <end position="264"/>
    </location>
</feature>
<keyword evidence="3" id="KW-0677">Repeat</keyword>
<feature type="domain" description="C2H2-type" evidence="11">
    <location>
        <begin position="352"/>
        <end position="382"/>
    </location>
</feature>
<dbReference type="Pfam" id="PF00096">
    <property type="entry name" value="zf-C2H2"/>
    <property type="match status" value="8"/>
</dbReference>
<dbReference type="PANTHER" id="PTHR46179:SF13">
    <property type="entry name" value="C2H2-TYPE DOMAIN-CONTAINING PROTEIN"/>
    <property type="match status" value="1"/>
</dbReference>
<keyword evidence="4 9" id="KW-0863">Zinc-finger</keyword>
<dbReference type="InterPro" id="IPR036236">
    <property type="entry name" value="Znf_C2H2_sf"/>
</dbReference>
<comment type="caution">
    <text evidence="12">The sequence shown here is derived from an EMBL/GenBank/DDBJ whole genome shotgun (WGS) entry which is preliminary data.</text>
</comment>
<evidence type="ECO:0000256" key="8">
    <source>
        <dbReference type="ARBA" id="ARBA00023242"/>
    </source>
</evidence>
<evidence type="ECO:0000256" key="7">
    <source>
        <dbReference type="ARBA" id="ARBA00023163"/>
    </source>
</evidence>
<feature type="region of interest" description="Disordered" evidence="10">
    <location>
        <begin position="370"/>
        <end position="401"/>
    </location>
</feature>
<dbReference type="AlphaFoldDB" id="A0AAD5EJP9"/>
<protein>
    <recommendedName>
        <fullName evidence="11">C2H2-type domain-containing protein</fullName>
    </recommendedName>
</protein>
<feature type="domain" description="C2H2-type" evidence="11">
    <location>
        <begin position="411"/>
        <end position="442"/>
    </location>
</feature>
<evidence type="ECO:0000256" key="9">
    <source>
        <dbReference type="PROSITE-ProRule" id="PRU00042"/>
    </source>
</evidence>
<feature type="domain" description="C2H2-type" evidence="11">
    <location>
        <begin position="142"/>
        <end position="171"/>
    </location>
</feature>
<feature type="domain" description="C2H2-type" evidence="11">
    <location>
        <begin position="321"/>
        <end position="351"/>
    </location>
</feature>
<dbReference type="GO" id="GO:0008270">
    <property type="term" value="F:zinc ion binding"/>
    <property type="evidence" value="ECO:0007669"/>
    <property type="project" value="UniProtKB-KW"/>
</dbReference>
<keyword evidence="5" id="KW-0862">Zinc</keyword>
<dbReference type="GeneID" id="75910625"/>
<dbReference type="Proteomes" id="UP001206595">
    <property type="component" value="Unassembled WGS sequence"/>
</dbReference>
<sequence>MATSTKPPMSASPTVASRLRKRNYKILSDHNDSDSDIEEGIGAIPQSNNSSTTEKKPRVVKRRQMTAMNGAGVEQIDSNMPDTDLATDIASSVESVSSETHTRKTRSRPRIHNCTWPDCGKVYDIKAKLTEHIRSHTGERPFTCPVEGCGKSYMKNAQLQVHILTHDESSKSAFRCPFDGCGAAFPHKHRLKNHLKVHEQPHQFVCDWEGCGAAFVKPFQLRNHMCTHTNKKPHPCTHSGCEKSFDTRPKLNVHMATVHSTELRYCCGHEGCDARFAKYNQLQLHTKHDHENKCSICGKVYETRTMLTYHISTVHLQQEPFACHWDGCGKKFKMQSSLRYHIQHIHRNIEPYKCEHDGCVATFPTPSSLRRHIKSRHEPKEDQGTSPPAPAPEISVLTGYSENGTNKQRSYSCPFGGCGMTFWREYDLKRHIESKSHECELSQEVQNVDV</sequence>
<feature type="region of interest" description="Disordered" evidence="10">
    <location>
        <begin position="1"/>
        <end position="60"/>
    </location>
</feature>
<feature type="domain" description="C2H2-type" evidence="11">
    <location>
        <begin position="204"/>
        <end position="233"/>
    </location>
</feature>
<accession>A0AAD5EJP9</accession>
<dbReference type="PROSITE" id="PS00028">
    <property type="entry name" value="ZINC_FINGER_C2H2_1"/>
    <property type="match status" value="9"/>
</dbReference>
<dbReference type="InterPro" id="IPR051061">
    <property type="entry name" value="Zinc_finger_trans_reg"/>
</dbReference>
<proteinExistence type="predicted"/>
<reference evidence="12" key="1">
    <citation type="submission" date="2021-06" db="EMBL/GenBank/DDBJ databases">
        <authorList>
            <consortium name="DOE Joint Genome Institute"/>
            <person name="Mondo S.J."/>
            <person name="Amses K.R."/>
            <person name="Simmons D.R."/>
            <person name="Longcore J.E."/>
            <person name="Seto K."/>
            <person name="Alves G.H."/>
            <person name="Bonds A.E."/>
            <person name="Quandt C.A."/>
            <person name="Davis W.J."/>
            <person name="Chang Y."/>
            <person name="Letcher P.M."/>
            <person name="Powell M.J."/>
            <person name="Kuo A."/>
            <person name="Labutti K."/>
            <person name="Pangilinan J."/>
            <person name="Andreopoulos W."/>
            <person name="Tritt A."/>
            <person name="Riley R."/>
            <person name="Hundley H."/>
            <person name="Johnson J."/>
            <person name="Lipzen A."/>
            <person name="Barry K."/>
            <person name="Berbee M.L."/>
            <person name="Buchler N.E."/>
            <person name="Grigoriev I.V."/>
            <person name="Spatafora J.W."/>
            <person name="Stajich J.E."/>
            <person name="James T.Y."/>
        </authorList>
    </citation>
    <scope>NUCLEOTIDE SEQUENCE</scope>
    <source>
        <strain evidence="12">AG</strain>
    </source>
</reference>
<gene>
    <name evidence="12" type="ORF">K450DRAFT_218854</name>
</gene>
<dbReference type="GO" id="GO:0005634">
    <property type="term" value="C:nucleus"/>
    <property type="evidence" value="ECO:0007669"/>
    <property type="project" value="UniProtKB-SubCell"/>
</dbReference>
<comment type="subcellular location">
    <subcellularLocation>
        <location evidence="1">Nucleus</location>
    </subcellularLocation>
</comment>
<evidence type="ECO:0000256" key="5">
    <source>
        <dbReference type="ARBA" id="ARBA00022833"/>
    </source>
</evidence>
<dbReference type="Gene3D" id="3.30.160.60">
    <property type="entry name" value="Classic Zinc Finger"/>
    <property type="match status" value="9"/>
</dbReference>
<evidence type="ECO:0000313" key="12">
    <source>
        <dbReference type="EMBL" id="KAI8584246.1"/>
    </source>
</evidence>
<keyword evidence="7" id="KW-0804">Transcription</keyword>
<dbReference type="SMART" id="SM00355">
    <property type="entry name" value="ZnF_C2H2"/>
    <property type="match status" value="10"/>
</dbReference>
<dbReference type="FunFam" id="3.30.160.60:FF:000125">
    <property type="entry name" value="Putative zinc finger protein 143"/>
    <property type="match status" value="2"/>
</dbReference>
<name>A0AAD5EJP9_UMBRA</name>
<keyword evidence="2" id="KW-0479">Metal-binding</keyword>
<keyword evidence="6" id="KW-0805">Transcription regulation</keyword>
<reference evidence="12" key="2">
    <citation type="journal article" date="2022" name="Proc. Natl. Acad. Sci. U.S.A.">
        <title>Diploid-dominant life cycles characterize the early evolution of Fungi.</title>
        <authorList>
            <person name="Amses K.R."/>
            <person name="Simmons D.R."/>
            <person name="Longcore J.E."/>
            <person name="Mondo S.J."/>
            <person name="Seto K."/>
            <person name="Jeronimo G.H."/>
            <person name="Bonds A.E."/>
            <person name="Quandt C.A."/>
            <person name="Davis W.J."/>
            <person name="Chang Y."/>
            <person name="Federici B.A."/>
            <person name="Kuo A."/>
            <person name="LaButti K."/>
            <person name="Pangilinan J."/>
            <person name="Andreopoulos W."/>
            <person name="Tritt A."/>
            <person name="Riley R."/>
            <person name="Hundley H."/>
            <person name="Johnson J."/>
            <person name="Lipzen A."/>
            <person name="Barry K."/>
            <person name="Lang B.F."/>
            <person name="Cuomo C.A."/>
            <person name="Buchler N.E."/>
            <person name="Grigoriev I.V."/>
            <person name="Spatafora J.W."/>
            <person name="Stajich J.E."/>
            <person name="James T.Y."/>
        </authorList>
    </citation>
    <scope>NUCLEOTIDE SEQUENCE</scope>
    <source>
        <strain evidence="12">AG</strain>
    </source>
</reference>
<dbReference type="InterPro" id="IPR013087">
    <property type="entry name" value="Znf_C2H2_type"/>
</dbReference>
<dbReference type="SUPFAM" id="SSF57667">
    <property type="entry name" value="beta-beta-alpha zinc fingers"/>
    <property type="match status" value="6"/>
</dbReference>
<dbReference type="GO" id="GO:0006357">
    <property type="term" value="P:regulation of transcription by RNA polymerase II"/>
    <property type="evidence" value="ECO:0007669"/>
    <property type="project" value="TreeGrafter"/>
</dbReference>
<feature type="domain" description="C2H2-type" evidence="11">
    <location>
        <begin position="292"/>
        <end position="320"/>
    </location>
</feature>
<evidence type="ECO:0000256" key="4">
    <source>
        <dbReference type="ARBA" id="ARBA00022771"/>
    </source>
</evidence>
<dbReference type="PROSITE" id="PS50157">
    <property type="entry name" value="ZINC_FINGER_C2H2_2"/>
    <property type="match status" value="9"/>
</dbReference>
<evidence type="ECO:0000256" key="2">
    <source>
        <dbReference type="ARBA" id="ARBA00022723"/>
    </source>
</evidence>
<dbReference type="PANTHER" id="PTHR46179">
    <property type="entry name" value="ZINC FINGER PROTEIN"/>
    <property type="match status" value="1"/>
</dbReference>
<evidence type="ECO:0000256" key="10">
    <source>
        <dbReference type="SAM" id="MobiDB-lite"/>
    </source>
</evidence>
<keyword evidence="13" id="KW-1185">Reference proteome</keyword>
<feature type="compositionally biased region" description="Polar residues" evidence="10">
    <location>
        <begin position="1"/>
        <end position="15"/>
    </location>
</feature>
<evidence type="ECO:0000313" key="13">
    <source>
        <dbReference type="Proteomes" id="UP001206595"/>
    </source>
</evidence>
<evidence type="ECO:0000259" key="11">
    <source>
        <dbReference type="PROSITE" id="PS50157"/>
    </source>
</evidence>
<evidence type="ECO:0000256" key="1">
    <source>
        <dbReference type="ARBA" id="ARBA00004123"/>
    </source>
</evidence>
<dbReference type="EMBL" id="MU620893">
    <property type="protein sequence ID" value="KAI8584246.1"/>
    <property type="molecule type" value="Genomic_DNA"/>
</dbReference>
<dbReference type="RefSeq" id="XP_051449250.1">
    <property type="nucleotide sequence ID" value="XM_051585276.1"/>
</dbReference>